<dbReference type="Proteomes" id="UP000823661">
    <property type="component" value="Unassembled WGS sequence"/>
</dbReference>
<evidence type="ECO:0000256" key="3">
    <source>
        <dbReference type="PIRSR" id="PIRSR004848-1"/>
    </source>
</evidence>
<comment type="function">
    <text evidence="2">Pyridoxal 5'-phosphate (PLP)-binding protein, which is involved in PLP homeostasis.</text>
</comment>
<feature type="domain" description="Alanine racemase N-terminal" evidence="5">
    <location>
        <begin position="3"/>
        <end position="233"/>
    </location>
</feature>
<evidence type="ECO:0000313" key="6">
    <source>
        <dbReference type="EMBL" id="MBO8452266.1"/>
    </source>
</evidence>
<gene>
    <name evidence="6" type="ORF">IAC06_05215</name>
</gene>
<dbReference type="NCBIfam" id="TIGR00044">
    <property type="entry name" value="YggS family pyridoxal phosphate-dependent enzyme"/>
    <property type="match status" value="1"/>
</dbReference>
<evidence type="ECO:0000313" key="7">
    <source>
        <dbReference type="Proteomes" id="UP000823661"/>
    </source>
</evidence>
<dbReference type="Gene3D" id="3.20.20.10">
    <property type="entry name" value="Alanine racemase"/>
    <property type="match status" value="1"/>
</dbReference>
<dbReference type="PROSITE" id="PS01211">
    <property type="entry name" value="UPF0001"/>
    <property type="match status" value="1"/>
</dbReference>
<dbReference type="InterPro" id="IPR001608">
    <property type="entry name" value="Ala_racemase_N"/>
</dbReference>
<dbReference type="AlphaFoldDB" id="A0A9D9HHT1"/>
<dbReference type="InterPro" id="IPR011078">
    <property type="entry name" value="PyrdxlP_homeostasis"/>
</dbReference>
<dbReference type="EMBL" id="JADIMI010000051">
    <property type="protein sequence ID" value="MBO8452266.1"/>
    <property type="molecule type" value="Genomic_DNA"/>
</dbReference>
<dbReference type="InterPro" id="IPR029066">
    <property type="entry name" value="PLP-binding_barrel"/>
</dbReference>
<keyword evidence="1 2" id="KW-0663">Pyridoxal phosphate</keyword>
<comment type="similarity">
    <text evidence="2 4">Belongs to the pyridoxal phosphate-binding protein YggS/PROSC family.</text>
</comment>
<sequence length="236" mass="26416">MEIRDTIQRLKAELPSGVKLAAVSKFHPVSAIKEAYSAGQRIFAESRPQELYAKVCELSKETGTSGEILYGDIEWHFIGHLQTNKLKLVLPYVSMVQSVDSMHLLDAIDRWGRENNRVTDVLLECHIASEQTKQGFSADEIHDVIAASGGYGNVRFRGLMGMATFTDDETVIRSDFSRIYELFNEISAAVSNDGGLSRLKDFTELSIGMSEDYRIALEYGSTMVRIGTMIFGPREY</sequence>
<organism evidence="6 7">
    <name type="scientific">Candidatus Cryptobacteroides intestinavium</name>
    <dbReference type="NCBI Taxonomy" id="2840766"/>
    <lineage>
        <taxon>Bacteria</taxon>
        <taxon>Pseudomonadati</taxon>
        <taxon>Bacteroidota</taxon>
        <taxon>Bacteroidia</taxon>
        <taxon>Bacteroidales</taxon>
        <taxon>Candidatus Cryptobacteroides</taxon>
    </lineage>
</organism>
<reference evidence="6" key="2">
    <citation type="journal article" date="2021" name="PeerJ">
        <title>Extensive microbial diversity within the chicken gut microbiome revealed by metagenomics and culture.</title>
        <authorList>
            <person name="Gilroy R."/>
            <person name="Ravi A."/>
            <person name="Getino M."/>
            <person name="Pursley I."/>
            <person name="Horton D.L."/>
            <person name="Alikhan N.F."/>
            <person name="Baker D."/>
            <person name="Gharbi K."/>
            <person name="Hall N."/>
            <person name="Watson M."/>
            <person name="Adriaenssens E.M."/>
            <person name="Foster-Nyarko E."/>
            <person name="Jarju S."/>
            <person name="Secka A."/>
            <person name="Antonio M."/>
            <person name="Oren A."/>
            <person name="Chaudhuri R.R."/>
            <person name="La Ragione R."/>
            <person name="Hildebrand F."/>
            <person name="Pallen M.J."/>
        </authorList>
    </citation>
    <scope>NUCLEOTIDE SEQUENCE</scope>
    <source>
        <strain evidence="6">B1-20833</strain>
    </source>
</reference>
<dbReference type="PIRSF" id="PIRSF004848">
    <property type="entry name" value="YBL036c_PLPDEIII"/>
    <property type="match status" value="1"/>
</dbReference>
<evidence type="ECO:0000256" key="4">
    <source>
        <dbReference type="RuleBase" id="RU004514"/>
    </source>
</evidence>
<name>A0A9D9HHT1_9BACT</name>
<accession>A0A9D9HHT1</accession>
<dbReference type="PANTHER" id="PTHR10146:SF14">
    <property type="entry name" value="PYRIDOXAL PHOSPHATE HOMEOSTASIS PROTEIN"/>
    <property type="match status" value="1"/>
</dbReference>
<dbReference type="CDD" id="cd00635">
    <property type="entry name" value="PLPDE_III_YBL036c_like"/>
    <property type="match status" value="1"/>
</dbReference>
<protein>
    <recommendedName>
        <fullName evidence="2">Pyridoxal phosphate homeostasis protein</fullName>
        <shortName evidence="2">PLP homeostasis protein</shortName>
    </recommendedName>
</protein>
<evidence type="ECO:0000259" key="5">
    <source>
        <dbReference type="Pfam" id="PF01168"/>
    </source>
</evidence>
<dbReference type="SUPFAM" id="SSF51419">
    <property type="entry name" value="PLP-binding barrel"/>
    <property type="match status" value="1"/>
</dbReference>
<proteinExistence type="inferred from homology"/>
<evidence type="ECO:0000256" key="2">
    <source>
        <dbReference type="HAMAP-Rule" id="MF_02087"/>
    </source>
</evidence>
<comment type="caution">
    <text evidence="6">The sequence shown here is derived from an EMBL/GenBank/DDBJ whole genome shotgun (WGS) entry which is preliminary data.</text>
</comment>
<dbReference type="GO" id="GO:0030170">
    <property type="term" value="F:pyridoxal phosphate binding"/>
    <property type="evidence" value="ECO:0007669"/>
    <property type="project" value="UniProtKB-UniRule"/>
</dbReference>
<dbReference type="PANTHER" id="PTHR10146">
    <property type="entry name" value="PROLINE SYNTHETASE CO-TRANSCRIBED BACTERIAL HOMOLOG PROTEIN"/>
    <property type="match status" value="1"/>
</dbReference>
<dbReference type="Pfam" id="PF01168">
    <property type="entry name" value="Ala_racemase_N"/>
    <property type="match status" value="1"/>
</dbReference>
<comment type="cofactor">
    <cofactor evidence="3">
        <name>pyridoxal 5'-phosphate</name>
        <dbReference type="ChEBI" id="CHEBI:597326"/>
    </cofactor>
</comment>
<reference evidence="6" key="1">
    <citation type="submission" date="2020-10" db="EMBL/GenBank/DDBJ databases">
        <authorList>
            <person name="Gilroy R."/>
        </authorList>
    </citation>
    <scope>NUCLEOTIDE SEQUENCE</scope>
    <source>
        <strain evidence="6">B1-20833</strain>
    </source>
</reference>
<dbReference type="HAMAP" id="MF_02087">
    <property type="entry name" value="PLP_homeostasis"/>
    <property type="match status" value="1"/>
</dbReference>
<feature type="modified residue" description="N6-(pyridoxal phosphate)lysine" evidence="2 3">
    <location>
        <position position="25"/>
    </location>
</feature>
<evidence type="ECO:0000256" key="1">
    <source>
        <dbReference type="ARBA" id="ARBA00022898"/>
    </source>
</evidence>